<name>A0A1B1N1R4_9BACL</name>
<dbReference type="AlphaFoldDB" id="A0A1B1N1R4"/>
<proteinExistence type="predicted"/>
<evidence type="ECO:0000313" key="1">
    <source>
        <dbReference type="EMBL" id="ANS75353.1"/>
    </source>
</evidence>
<accession>A0A1B1N1R4</accession>
<dbReference type="Proteomes" id="UP000092573">
    <property type="component" value="Chromosome"/>
</dbReference>
<evidence type="ECO:0000313" key="2">
    <source>
        <dbReference type="Proteomes" id="UP000092573"/>
    </source>
</evidence>
<dbReference type="KEGG" id="pyg:AWM70_12650"/>
<gene>
    <name evidence="1" type="ORF">AWM70_12650</name>
</gene>
<organism evidence="1 2">
    <name type="scientific">Paenibacillus yonginensis</name>
    <dbReference type="NCBI Taxonomy" id="1462996"/>
    <lineage>
        <taxon>Bacteria</taxon>
        <taxon>Bacillati</taxon>
        <taxon>Bacillota</taxon>
        <taxon>Bacilli</taxon>
        <taxon>Bacillales</taxon>
        <taxon>Paenibacillaceae</taxon>
        <taxon>Paenibacillus</taxon>
    </lineage>
</organism>
<protein>
    <submittedName>
        <fullName evidence="1">Uncharacterized protein</fullName>
    </submittedName>
</protein>
<dbReference type="EMBL" id="CP014167">
    <property type="protein sequence ID" value="ANS75353.1"/>
    <property type="molecule type" value="Genomic_DNA"/>
</dbReference>
<keyword evidence="2" id="KW-1185">Reference proteome</keyword>
<dbReference type="RefSeq" id="WP_068696920.1">
    <property type="nucleotide sequence ID" value="NZ_CP014167.1"/>
</dbReference>
<reference evidence="1 2" key="1">
    <citation type="submission" date="2016-01" db="EMBL/GenBank/DDBJ databases">
        <title>Complete Genome Sequence of Paenibacillus yonginensis DCY84, a novel Plant Growth-Promoting Bacteria with Elicitation of Induced Systemic Resistance.</title>
        <authorList>
            <person name="Kim Y.J."/>
            <person name="Yang D.C."/>
            <person name="Sukweenadhi J."/>
        </authorList>
    </citation>
    <scope>NUCLEOTIDE SEQUENCE [LARGE SCALE GENOMIC DNA]</scope>
    <source>
        <strain evidence="1 2">DCY84</strain>
    </source>
</reference>
<dbReference type="OrthoDB" id="2610621at2"/>
<sequence length="229" mass="26890">MTKQFVFIGDYDKTDLLFYISKLLGADKKVLLADMTRHHRYRYSYPKIETEAKIQQYDNFDVYEELNSITELHQLDSEESFSYDYLLIDIDDPERIHGLVPSDGWYLVTSYEKPVLEENALLLKALARDKAEQQPVKLTAIIYEVNATFTEDYLVRLYNDLPLEWHEPLVYIPDERDMTRKINNQFSSTVSLKKLSPDLRSVIQSVVHSITGMDRKQIQALWKQAERGN</sequence>
<dbReference type="STRING" id="1462996.AWM70_12650"/>